<evidence type="ECO:0000313" key="1">
    <source>
        <dbReference type="EMBL" id="TVY47978.1"/>
    </source>
</evidence>
<organism evidence="1 2">
    <name type="scientific">Lachnellula cervina</name>
    <dbReference type="NCBI Taxonomy" id="1316786"/>
    <lineage>
        <taxon>Eukaryota</taxon>
        <taxon>Fungi</taxon>
        <taxon>Dikarya</taxon>
        <taxon>Ascomycota</taxon>
        <taxon>Pezizomycotina</taxon>
        <taxon>Leotiomycetes</taxon>
        <taxon>Helotiales</taxon>
        <taxon>Lachnaceae</taxon>
        <taxon>Lachnellula</taxon>
    </lineage>
</organism>
<dbReference type="InterPro" id="IPR011333">
    <property type="entry name" value="SKP1/BTB/POZ_sf"/>
</dbReference>
<gene>
    <name evidence="1" type="ORF">LCER1_G008332</name>
</gene>
<dbReference type="AlphaFoldDB" id="A0A7D8UMD3"/>
<reference evidence="1 2" key="1">
    <citation type="submission" date="2018-05" db="EMBL/GenBank/DDBJ databases">
        <title>Whole genome sequencing for identification of molecular markers to develop diagnostic detection tools for the regulated plant pathogen Lachnellula willkommii.</title>
        <authorList>
            <person name="Giroux E."/>
            <person name="Bilodeau G."/>
        </authorList>
    </citation>
    <scope>NUCLEOTIDE SEQUENCE [LARGE SCALE GENOMIC DNA]</scope>
    <source>
        <strain evidence="1 2">CBS 625.97</strain>
    </source>
</reference>
<dbReference type="Proteomes" id="UP000481288">
    <property type="component" value="Unassembled WGS sequence"/>
</dbReference>
<dbReference type="Gene3D" id="3.30.710.10">
    <property type="entry name" value="Potassium Channel Kv1.1, Chain A"/>
    <property type="match status" value="1"/>
</dbReference>
<proteinExistence type="predicted"/>
<dbReference type="EMBL" id="QGMG01001441">
    <property type="protein sequence ID" value="TVY47978.1"/>
    <property type="molecule type" value="Genomic_DNA"/>
</dbReference>
<keyword evidence="2" id="KW-1185">Reference proteome</keyword>
<protein>
    <recommendedName>
        <fullName evidence="3">BTB domain-containing protein</fullName>
    </recommendedName>
</protein>
<evidence type="ECO:0000313" key="2">
    <source>
        <dbReference type="Proteomes" id="UP000481288"/>
    </source>
</evidence>
<dbReference type="OrthoDB" id="268428at2759"/>
<comment type="caution">
    <text evidence="1">The sequence shown here is derived from an EMBL/GenBank/DDBJ whole genome shotgun (WGS) entry which is preliminary data.</text>
</comment>
<accession>A0A7D8UMD3</accession>
<name>A0A7D8UMD3_9HELO</name>
<evidence type="ECO:0008006" key="3">
    <source>
        <dbReference type="Google" id="ProtNLM"/>
    </source>
</evidence>
<sequence length="388" mass="44215">MASTLRHGQTIIIDPNGDLDLRLYTTKNATGHQFNSALDGKPIAGKISVQLKVSRKVMVESSSYFKAMLSNNWAESRQSVVDIECENPVGAELWYRVFHKSPLPNDMYDIPIDRIGNVIQYGGLVQEVRGSDVDLEELYEWFEKCLERIDLPTITTDELTMLLYPCYAFNHAQGFATVTKRLSYEISGHITENRTTEDRSIHLDGNVIGSVNGAKGSLRSRLIRGLFGPIDRFLDATCACKEKSLFAYCQGIRKTGIWPLEDQYKKSVQQILDSPGFVNFAIKIPDGACIQCVSKLSPSTIAEVREKISEEFDGLCLDCINMTKTGDVDEDYWAHDRMKEWSSACRIHHGQPSWYFSFVGRKTDMKNHQRKKRLEYKNSRDRFGWFGF</sequence>